<dbReference type="SUPFAM" id="SSF160387">
    <property type="entry name" value="NosL/MerB-like"/>
    <property type="match status" value="2"/>
</dbReference>
<dbReference type="PANTHER" id="PTHR41247">
    <property type="entry name" value="HTH-TYPE TRANSCRIPTIONAL REPRESSOR YCNK"/>
    <property type="match status" value="1"/>
</dbReference>
<protein>
    <submittedName>
        <fullName evidence="1">NosL family protein</fullName>
    </submittedName>
</protein>
<dbReference type="EMBL" id="PDKK01000002">
    <property type="protein sequence ID" value="RXK07407.1"/>
    <property type="molecule type" value="Genomic_DNA"/>
</dbReference>
<name>A0A4Q1ANG4_9BACT</name>
<reference evidence="1 2" key="1">
    <citation type="submission" date="2017-10" db="EMBL/GenBank/DDBJ databases">
        <title>Genomics of the genus Arcobacter.</title>
        <authorList>
            <person name="Perez-Cataluna A."/>
            <person name="Figueras M.J."/>
        </authorList>
    </citation>
    <scope>NUCLEOTIDE SEQUENCE [LARGE SCALE GENOMIC DNA]</scope>
    <source>
        <strain evidence="1 2">CECT 8441</strain>
    </source>
</reference>
<organism evidence="1 2">
    <name type="scientific">Halarcobacter ebronensis</name>
    <dbReference type="NCBI Taxonomy" id="1462615"/>
    <lineage>
        <taxon>Bacteria</taxon>
        <taxon>Pseudomonadati</taxon>
        <taxon>Campylobacterota</taxon>
        <taxon>Epsilonproteobacteria</taxon>
        <taxon>Campylobacterales</taxon>
        <taxon>Arcobacteraceae</taxon>
        <taxon>Halarcobacter</taxon>
    </lineage>
</organism>
<dbReference type="Pfam" id="PF05573">
    <property type="entry name" value="NosL"/>
    <property type="match status" value="2"/>
</dbReference>
<dbReference type="OrthoDB" id="982633at2"/>
<sequence length="350" mass="40126">MKIILFTIGLFITILNAQIFQSVLKDKGVFINEGEDKYYCSSCGMSLPMYYKTNYIYQNHQYCSFHALLEANKGNFEDELKVVDAKKLKFIDAKKAFFVVGSKKPGTMTMNSKYAFETKEDALSFQKSNGGELLDFVSTLKIAKDDFVKDSAMIDTKKEKKIYKIGMKLYKARCNKIDAKSFNSIAKLKAKLSSSCKTKKDKDLQAIATYLWDIEKLGKKLRVIETLNIPKDAKCPICGMFVAKYPKWASMLEFEGKHYYFDGPKDMFKYIFEKGKESIGEIYVSDYFTTKKVDGRKAYFVMGSDVYGPMGKDLVAFESDEAAYSFKNDHFGKRVMTFSEMTDEVLTYLK</sequence>
<dbReference type="Gene3D" id="3.30.70.2050">
    <property type="match status" value="2"/>
</dbReference>
<gene>
    <name evidence="1" type="ORF">CRV07_02780</name>
</gene>
<evidence type="ECO:0000313" key="1">
    <source>
        <dbReference type="EMBL" id="RXK07407.1"/>
    </source>
</evidence>
<dbReference type="RefSeq" id="WP_129086300.1">
    <property type="nucleotide sequence ID" value="NZ_CP053836.1"/>
</dbReference>
<evidence type="ECO:0000313" key="2">
    <source>
        <dbReference type="Proteomes" id="UP000289758"/>
    </source>
</evidence>
<dbReference type="PANTHER" id="PTHR41247:SF1">
    <property type="entry name" value="HTH-TYPE TRANSCRIPTIONAL REPRESSOR YCNK"/>
    <property type="match status" value="1"/>
</dbReference>
<accession>A0A4Q1ANG4</accession>
<proteinExistence type="predicted"/>
<dbReference type="AlphaFoldDB" id="A0A4Q1ANG4"/>
<dbReference type="Proteomes" id="UP000289758">
    <property type="component" value="Unassembled WGS sequence"/>
</dbReference>
<dbReference type="InterPro" id="IPR008719">
    <property type="entry name" value="N2O_reductase_NosL"/>
</dbReference>
<keyword evidence="2" id="KW-1185">Reference proteome</keyword>
<comment type="caution">
    <text evidence="1">The sequence shown here is derived from an EMBL/GenBank/DDBJ whole genome shotgun (WGS) entry which is preliminary data.</text>
</comment>